<dbReference type="InterPro" id="IPR036676">
    <property type="entry name" value="PurM-like_C_sf"/>
</dbReference>
<feature type="binding site" evidence="2">
    <location>
        <position position="145"/>
    </location>
    <ligand>
        <name>ATP</name>
        <dbReference type="ChEBI" id="CHEBI:30616"/>
    </ligand>
</feature>
<evidence type="ECO:0000256" key="2">
    <source>
        <dbReference type="HAMAP-Rule" id="MF_02128"/>
    </source>
</evidence>
<proteinExistence type="inferred from homology"/>
<reference evidence="4 5" key="1">
    <citation type="submission" date="2018-04" db="EMBL/GenBank/DDBJ databases">
        <title>Novel Campyloabacter and Helicobacter Species and Strains.</title>
        <authorList>
            <person name="Mannion A.J."/>
            <person name="Shen Z."/>
            <person name="Fox J.G."/>
        </authorList>
    </citation>
    <scope>NUCLEOTIDE SEQUENCE [LARGE SCALE GENOMIC DNA]</scope>
    <source>
        <strain evidence="4 5">MIT 97-5075</strain>
    </source>
</reference>
<dbReference type="InterPro" id="IPR036921">
    <property type="entry name" value="PurM-like_N_sf"/>
</dbReference>
<dbReference type="PANTHER" id="PTHR30270:SF3">
    <property type="entry name" value="THIAMINE-MONOPHOSPHATE KINASE"/>
    <property type="match status" value="1"/>
</dbReference>
<feature type="binding site" evidence="2">
    <location>
        <position position="73"/>
    </location>
    <ligand>
        <name>Mg(2+)</name>
        <dbReference type="ChEBI" id="CHEBI:18420"/>
        <label>3</label>
    </ligand>
</feature>
<feature type="binding site" evidence="2">
    <location>
        <position position="23"/>
    </location>
    <ligand>
        <name>Mg(2+)</name>
        <dbReference type="ChEBI" id="CHEBI:18420"/>
        <label>3</label>
    </ligand>
</feature>
<dbReference type="Proteomes" id="UP000256424">
    <property type="component" value="Unassembled WGS sequence"/>
</dbReference>
<dbReference type="PIRSF" id="PIRSF005303">
    <property type="entry name" value="Thiam_monoph_kin"/>
    <property type="match status" value="1"/>
</dbReference>
<keyword evidence="2" id="KW-0547">Nucleotide-binding</keyword>
<comment type="catalytic activity">
    <reaction evidence="2">
        <text>thiamine phosphate + ATP = thiamine diphosphate + ADP</text>
        <dbReference type="Rhea" id="RHEA:15913"/>
        <dbReference type="ChEBI" id="CHEBI:30616"/>
        <dbReference type="ChEBI" id="CHEBI:37575"/>
        <dbReference type="ChEBI" id="CHEBI:58937"/>
        <dbReference type="ChEBI" id="CHEBI:456216"/>
        <dbReference type="EC" id="2.7.4.16"/>
    </reaction>
</comment>
<comment type="similarity">
    <text evidence="2">Belongs to the thiamine-monophosphate kinase family.</text>
</comment>
<dbReference type="UniPathway" id="UPA00060">
    <property type="reaction ID" value="UER00142"/>
</dbReference>
<feature type="binding site" evidence="2">
    <location>
        <position position="45"/>
    </location>
    <ligand>
        <name>substrate</name>
    </ligand>
</feature>
<keyword evidence="2" id="KW-0479">Metal-binding</keyword>
<keyword evidence="2" id="KW-0808">Transferase</keyword>
<feature type="domain" description="PurM-like N-terminal" evidence="3">
    <location>
        <begin position="22"/>
        <end position="137"/>
    </location>
</feature>
<dbReference type="EC" id="2.7.4.16" evidence="2"/>
<dbReference type="GO" id="GO:0009229">
    <property type="term" value="P:thiamine diphosphate biosynthetic process"/>
    <property type="evidence" value="ECO:0007669"/>
    <property type="project" value="UniProtKB-UniRule"/>
</dbReference>
<dbReference type="PANTHER" id="PTHR30270">
    <property type="entry name" value="THIAMINE-MONOPHOSPHATE KINASE"/>
    <property type="match status" value="1"/>
</dbReference>
<dbReference type="GO" id="GO:0009030">
    <property type="term" value="F:thiamine-phosphate kinase activity"/>
    <property type="evidence" value="ECO:0007669"/>
    <property type="project" value="UniProtKB-UniRule"/>
</dbReference>
<dbReference type="Gene3D" id="3.30.1330.10">
    <property type="entry name" value="PurM-like, N-terminal domain"/>
    <property type="match status" value="1"/>
</dbReference>
<dbReference type="InterPro" id="IPR006283">
    <property type="entry name" value="ThiL-like"/>
</dbReference>
<comment type="pathway">
    <text evidence="2">Cofactor biosynthesis; thiamine diphosphate biosynthesis; thiamine diphosphate from thiamine phosphate: step 1/1.</text>
</comment>
<comment type="caution">
    <text evidence="2">Lacks conserved residue(s) required for the propagation of feature annotation.</text>
</comment>
<dbReference type="AlphaFoldDB" id="A0A3D8J780"/>
<dbReference type="CDD" id="cd02194">
    <property type="entry name" value="ThiL"/>
    <property type="match status" value="1"/>
</dbReference>
<evidence type="ECO:0000313" key="4">
    <source>
        <dbReference type="EMBL" id="RDU72701.1"/>
    </source>
</evidence>
<dbReference type="GO" id="GO:0009228">
    <property type="term" value="P:thiamine biosynthetic process"/>
    <property type="evidence" value="ECO:0007669"/>
    <property type="project" value="UniProtKB-KW"/>
</dbReference>
<dbReference type="GO" id="GO:0005524">
    <property type="term" value="F:ATP binding"/>
    <property type="evidence" value="ECO:0007669"/>
    <property type="project" value="UniProtKB-UniRule"/>
</dbReference>
<dbReference type="EMBL" id="NXLW01000005">
    <property type="protein sequence ID" value="RDU72701.1"/>
    <property type="molecule type" value="Genomic_DNA"/>
</dbReference>
<feature type="binding site" evidence="2">
    <location>
        <position position="220"/>
    </location>
    <ligand>
        <name>Mg(2+)</name>
        <dbReference type="ChEBI" id="CHEBI:18420"/>
        <label>3</label>
    </ligand>
</feature>
<keyword evidence="2" id="KW-0067">ATP-binding</keyword>
<dbReference type="NCBIfam" id="NF004354">
    <property type="entry name" value="PRK05731.2-3"/>
    <property type="match status" value="1"/>
</dbReference>
<evidence type="ECO:0000256" key="1">
    <source>
        <dbReference type="ARBA" id="ARBA00022977"/>
    </source>
</evidence>
<evidence type="ECO:0000259" key="3">
    <source>
        <dbReference type="Pfam" id="PF00586"/>
    </source>
</evidence>
<dbReference type="Pfam" id="PF00586">
    <property type="entry name" value="AIRS"/>
    <property type="match status" value="1"/>
</dbReference>
<feature type="binding site" evidence="2">
    <location>
        <position position="38"/>
    </location>
    <ligand>
        <name>Mg(2+)</name>
        <dbReference type="ChEBI" id="CHEBI:18420"/>
        <label>1</label>
    </ligand>
</feature>
<dbReference type="GO" id="GO:0000287">
    <property type="term" value="F:magnesium ion binding"/>
    <property type="evidence" value="ECO:0007669"/>
    <property type="project" value="UniProtKB-UniRule"/>
</dbReference>
<comment type="caution">
    <text evidence="4">The sequence shown here is derived from an EMBL/GenBank/DDBJ whole genome shotgun (WGS) entry which is preliminary data.</text>
</comment>
<feature type="binding site" evidence="2">
    <location>
        <position position="223"/>
    </location>
    <ligand>
        <name>Mg(2+)</name>
        <dbReference type="ChEBI" id="CHEBI:18420"/>
        <label>5</label>
    </ligand>
</feature>
<dbReference type="Gene3D" id="3.90.650.10">
    <property type="entry name" value="PurM-like C-terminal domain"/>
    <property type="match status" value="1"/>
</dbReference>
<keyword evidence="1 2" id="KW-0784">Thiamine biosynthesis</keyword>
<feature type="binding site" evidence="2">
    <location>
        <position position="259"/>
    </location>
    <ligand>
        <name>substrate</name>
    </ligand>
</feature>
<accession>A0A3D8J780</accession>
<evidence type="ECO:0000313" key="5">
    <source>
        <dbReference type="Proteomes" id="UP000256424"/>
    </source>
</evidence>
<dbReference type="OrthoDB" id="9802811at2"/>
<comment type="miscellaneous">
    <text evidence="2">Reaction mechanism of ThiL seems to utilize a direct, inline transfer of the gamma-phosphate of ATP to TMP rather than a phosphorylated enzyme intermediate.</text>
</comment>
<keyword evidence="2" id="KW-0460">Magnesium</keyword>
<feature type="binding site" evidence="2">
    <location>
        <position position="38"/>
    </location>
    <ligand>
        <name>Mg(2+)</name>
        <dbReference type="ChEBI" id="CHEBI:18420"/>
        <label>2</label>
    </ligand>
</feature>
<feature type="binding site" evidence="2">
    <location>
        <position position="73"/>
    </location>
    <ligand>
        <name>Mg(2+)</name>
        <dbReference type="ChEBI" id="CHEBI:18420"/>
        <label>4</label>
    </ligand>
</feature>
<dbReference type="SUPFAM" id="SSF56042">
    <property type="entry name" value="PurM C-terminal domain-like"/>
    <property type="match status" value="1"/>
</dbReference>
<gene>
    <name evidence="2" type="primary">thiL</name>
    <name evidence="4" type="ORF">CQA66_03625</name>
</gene>
<keyword evidence="2 4" id="KW-0418">Kinase</keyword>
<protein>
    <recommendedName>
        <fullName evidence="2">Thiamine-monophosphate kinase</fullName>
        <shortName evidence="2">TMP kinase</shortName>
        <shortName evidence="2">Thiamine-phosphate kinase</shortName>
        <ecNumber evidence="2">2.7.4.16</ecNumber>
    </recommendedName>
</protein>
<dbReference type="RefSeq" id="WP_104762457.1">
    <property type="nucleotide sequence ID" value="NZ_FZPM01000004.1"/>
</dbReference>
<dbReference type="InterPro" id="IPR016188">
    <property type="entry name" value="PurM-like_N"/>
</dbReference>
<feature type="binding site" evidence="2">
    <location>
        <begin position="120"/>
        <end position="121"/>
    </location>
    <ligand>
        <name>ATP</name>
        <dbReference type="ChEBI" id="CHEBI:30616"/>
    </ligand>
</feature>
<sequence length="306" mass="34717">MDRESFFLHVLQESSVIGKLNDDCALLQCSNKLLVAMDSFVEGTHFLLHTGFYPQWISYKSLARKAFIITISDIISSGAKPKFALLAITLPKYLTKLNIREIVAGIEEVCSEYQIRLIGGDTIKGSNLCFHVTIMGELQGKYLSRDRVLCGDLLAYTSIRNGDLGSSLHALRTLLRCKTKIPNTQRGVIESANIYARFGNPLLRGNFLFKAQRYIHACMDISDGLGMEIQRLQKINGLGLSLRKSFKHSCPKHVYQSGEEYELLFSFFPKDLLALRYIAKLCRIKLHIVGQFERVKKQTLPIILWH</sequence>
<keyword evidence="5" id="KW-1185">Reference proteome</keyword>
<feature type="binding site" evidence="2">
    <location>
        <position position="222"/>
    </location>
    <ligand>
        <name>ATP</name>
        <dbReference type="ChEBI" id="CHEBI:30616"/>
    </ligand>
</feature>
<organism evidence="4 5">
    <name type="scientific">Helicobacter aurati</name>
    <dbReference type="NCBI Taxonomy" id="137778"/>
    <lineage>
        <taxon>Bacteria</taxon>
        <taxon>Pseudomonadati</taxon>
        <taxon>Campylobacterota</taxon>
        <taxon>Epsilonproteobacteria</taxon>
        <taxon>Campylobacterales</taxon>
        <taxon>Helicobacteraceae</taxon>
        <taxon>Helicobacter</taxon>
    </lineage>
</organism>
<feature type="binding site" evidence="2">
    <location>
        <position position="121"/>
    </location>
    <ligand>
        <name>Mg(2+)</name>
        <dbReference type="ChEBI" id="CHEBI:18420"/>
        <label>1</label>
    </ligand>
</feature>
<feature type="binding site" evidence="2">
    <location>
        <position position="23"/>
    </location>
    <ligand>
        <name>Mg(2+)</name>
        <dbReference type="ChEBI" id="CHEBI:18420"/>
        <label>4</label>
    </ligand>
</feature>
<feature type="binding site" evidence="2">
    <location>
        <position position="73"/>
    </location>
    <ligand>
        <name>Mg(2+)</name>
        <dbReference type="ChEBI" id="CHEBI:18420"/>
        <label>2</label>
    </ligand>
</feature>
<dbReference type="SUPFAM" id="SSF55326">
    <property type="entry name" value="PurM N-terminal domain-like"/>
    <property type="match status" value="1"/>
</dbReference>
<dbReference type="HAMAP" id="MF_02128">
    <property type="entry name" value="TMP_kinase"/>
    <property type="match status" value="1"/>
</dbReference>
<comment type="function">
    <text evidence="2">Catalyzes the ATP-dependent phosphorylation of thiamine-monophosphate (TMP) to form thiamine-pyrophosphate (TPP), the active form of vitamin B1.</text>
</comment>
<name>A0A3D8J780_9HELI</name>